<feature type="region of interest" description="Disordered" evidence="3">
    <location>
        <begin position="622"/>
        <end position="648"/>
    </location>
</feature>
<evidence type="ECO:0000259" key="5">
    <source>
        <dbReference type="PROSITE" id="PS50212"/>
    </source>
</evidence>
<dbReference type="GO" id="GO:0005085">
    <property type="term" value="F:guanyl-nucleotide exchange factor activity"/>
    <property type="evidence" value="ECO:0007669"/>
    <property type="project" value="UniProtKB-KW"/>
</dbReference>
<feature type="region of interest" description="Disordered" evidence="3">
    <location>
        <begin position="403"/>
        <end position="425"/>
    </location>
</feature>
<feature type="compositionally biased region" description="Polar residues" evidence="3">
    <location>
        <begin position="77"/>
        <end position="94"/>
    </location>
</feature>
<dbReference type="InterPro" id="IPR008937">
    <property type="entry name" value="Ras-like_GEF"/>
</dbReference>
<feature type="compositionally biased region" description="Polar residues" evidence="3">
    <location>
        <begin position="109"/>
        <end position="129"/>
    </location>
</feature>
<dbReference type="InterPro" id="IPR000651">
    <property type="entry name" value="Ras-like_Gua-exchang_fac_N"/>
</dbReference>
<protein>
    <recommendedName>
        <fullName evidence="8">Ras GEF</fullName>
    </recommendedName>
</protein>
<dbReference type="Gene3D" id="1.10.840.10">
    <property type="entry name" value="Ras guanine-nucleotide exchange factors catalytic domain"/>
    <property type="match status" value="1"/>
</dbReference>
<feature type="compositionally biased region" description="Basic and acidic residues" evidence="3">
    <location>
        <begin position="1"/>
        <end position="42"/>
    </location>
</feature>
<dbReference type="Pfam" id="PF00617">
    <property type="entry name" value="RasGEF"/>
    <property type="match status" value="1"/>
</dbReference>
<feature type="region of interest" description="Disordered" evidence="3">
    <location>
        <begin position="712"/>
        <end position="754"/>
    </location>
</feature>
<feature type="region of interest" description="Disordered" evidence="3">
    <location>
        <begin position="1"/>
        <end position="207"/>
    </location>
</feature>
<dbReference type="Pfam" id="PF00618">
    <property type="entry name" value="RasGEF_N"/>
    <property type="match status" value="1"/>
</dbReference>
<feature type="domain" description="N-terminal Ras-GEF" evidence="5">
    <location>
        <begin position="229"/>
        <end position="345"/>
    </location>
</feature>
<accession>A0A9P6LXF6</accession>
<dbReference type="GO" id="GO:0007265">
    <property type="term" value="P:Ras protein signal transduction"/>
    <property type="evidence" value="ECO:0007669"/>
    <property type="project" value="TreeGrafter"/>
</dbReference>
<reference evidence="6" key="1">
    <citation type="journal article" date="2020" name="Fungal Divers.">
        <title>Resolving the Mortierellaceae phylogeny through synthesis of multi-gene phylogenetics and phylogenomics.</title>
        <authorList>
            <person name="Vandepol N."/>
            <person name="Liber J."/>
            <person name="Desiro A."/>
            <person name="Na H."/>
            <person name="Kennedy M."/>
            <person name="Barry K."/>
            <person name="Grigoriev I.V."/>
            <person name="Miller A.N."/>
            <person name="O'Donnell K."/>
            <person name="Stajich J.E."/>
            <person name="Bonito G."/>
        </authorList>
    </citation>
    <scope>NUCLEOTIDE SEQUENCE</scope>
    <source>
        <strain evidence="6">CK1249</strain>
    </source>
</reference>
<evidence type="ECO:0000313" key="6">
    <source>
        <dbReference type="EMBL" id="KAF9948518.1"/>
    </source>
</evidence>
<evidence type="ECO:0000256" key="1">
    <source>
        <dbReference type="ARBA" id="ARBA00022658"/>
    </source>
</evidence>
<organism evidence="6 7">
    <name type="scientific">Mortierella alpina</name>
    <name type="common">Oleaginous fungus</name>
    <name type="synonym">Mortierella renispora</name>
    <dbReference type="NCBI Taxonomy" id="64518"/>
    <lineage>
        <taxon>Eukaryota</taxon>
        <taxon>Fungi</taxon>
        <taxon>Fungi incertae sedis</taxon>
        <taxon>Mucoromycota</taxon>
        <taxon>Mortierellomycotina</taxon>
        <taxon>Mortierellomycetes</taxon>
        <taxon>Mortierellales</taxon>
        <taxon>Mortierellaceae</taxon>
        <taxon>Mortierella</taxon>
    </lineage>
</organism>
<dbReference type="EMBL" id="JAAAHY010001519">
    <property type="protein sequence ID" value="KAF9948518.1"/>
    <property type="molecule type" value="Genomic_DNA"/>
</dbReference>
<feature type="compositionally biased region" description="Gly residues" evidence="3">
    <location>
        <begin position="722"/>
        <end position="741"/>
    </location>
</feature>
<feature type="compositionally biased region" description="Polar residues" evidence="3">
    <location>
        <begin position="744"/>
        <end position="754"/>
    </location>
</feature>
<dbReference type="InterPro" id="IPR036964">
    <property type="entry name" value="RASGEF_cat_dom_sf"/>
</dbReference>
<dbReference type="PANTHER" id="PTHR23113:SF354">
    <property type="entry name" value="BUD SITE SELECTION PROTEIN 5"/>
    <property type="match status" value="1"/>
</dbReference>
<name>A0A9P6LXF6_MORAP</name>
<feature type="region of interest" description="Disordered" evidence="3">
    <location>
        <begin position="356"/>
        <end position="391"/>
    </location>
</feature>
<dbReference type="InterPro" id="IPR001895">
    <property type="entry name" value="RASGEF_cat_dom"/>
</dbReference>
<feature type="domain" description="Ras-GEF" evidence="4">
    <location>
        <begin position="457"/>
        <end position="708"/>
    </location>
</feature>
<gene>
    <name evidence="6" type="ORF">BGZ70_002182</name>
</gene>
<dbReference type="InterPro" id="IPR023578">
    <property type="entry name" value="Ras_GEF_dom_sf"/>
</dbReference>
<evidence type="ECO:0000313" key="7">
    <source>
        <dbReference type="Proteomes" id="UP000738359"/>
    </source>
</evidence>
<evidence type="ECO:0000256" key="2">
    <source>
        <dbReference type="PROSITE-ProRule" id="PRU00168"/>
    </source>
</evidence>
<dbReference type="Gene3D" id="1.20.870.10">
    <property type="entry name" value="Son of sevenless (SoS) protein Chain: S domain 1"/>
    <property type="match status" value="1"/>
</dbReference>
<dbReference type="Proteomes" id="UP000738359">
    <property type="component" value="Unassembled WGS sequence"/>
</dbReference>
<feature type="compositionally biased region" description="Polar residues" evidence="3">
    <location>
        <begin position="636"/>
        <end position="646"/>
    </location>
</feature>
<evidence type="ECO:0008006" key="8">
    <source>
        <dbReference type="Google" id="ProtNLM"/>
    </source>
</evidence>
<comment type="caution">
    <text evidence="6">The sequence shown here is derived from an EMBL/GenBank/DDBJ whole genome shotgun (WGS) entry which is preliminary data.</text>
</comment>
<keyword evidence="1 2" id="KW-0344">Guanine-nucleotide releasing factor</keyword>
<dbReference type="AlphaFoldDB" id="A0A9P6LXF6"/>
<sequence length="772" mass="86047">MPGSRRGSEHSIRSETSGRRKSNDNQALRENDPRSDYQDRRQPSSQSGPRRASKASMSTTPSPRMGPFNTREEDIASASSTPASSHIHSFQDGRQSPRRPVKSNRRESVQSNLSVATESSVHSRSSNLRPVSPALRGRHHNSPDSSIKGRLSSESNISLNDKQHYHHQQQPQPTRGTPSSSAYRPRPNRVGQAKVKAGSEDKIESAPLPATSPWFLENDYDSDEVLYNDNGNLVAATLDAYIEMLTSHKSTPGIPVELVDLLIKRFMKTAPVELSEFEQLMWAQQKQERIQKRVHIALRTWLETYWVTEKDRDAFKPIMDFVTHEMMEALPGPAGRLLDILNQWVNKRKSLGLNSRTQTISKARSHDRIDQTDSAADAHNGGNNSSSSGKLFATVKDRSLGDQLKTSGRKGISNAFGGSSGDGPQVRGPPVPLVNKALLNALSNDHNLSKVPVTDIKPVELARQLTIMFGKLYADIPYLELLEKDRPNCSRMAQISNKIIIWVTDTIVDEQDVKRRIGVVKHWIEVGEECLRLNNYDTLFAISSAIESTPVKRLYNTWEGINKAYYDRSTQLRKIVSNELNYSVYRARLKTVQAPCIPFLGTVLLKAGIYLTTITYIEDGNSTYKDPNPMPPPGASAQSTDNTPAPSNRKLLRYGRFYQLAKAVQELRGFQGSYELLEVPRLRDYILKCIEDQDSERSYRKSLAIEPRRLAPNHIPATPGVSGHGTSGGQRSSGGGKGLFHGGITNSDVNSNVPTKLNKLSFFRKSARSDRS</sequence>
<evidence type="ECO:0000256" key="3">
    <source>
        <dbReference type="SAM" id="MobiDB-lite"/>
    </source>
</evidence>
<dbReference type="PROSITE" id="PS50009">
    <property type="entry name" value="RASGEF_CAT"/>
    <property type="match status" value="1"/>
</dbReference>
<dbReference type="OrthoDB" id="28357at2759"/>
<dbReference type="CDD" id="cd06224">
    <property type="entry name" value="REM"/>
    <property type="match status" value="1"/>
</dbReference>
<feature type="compositionally biased region" description="Low complexity" evidence="3">
    <location>
        <begin position="380"/>
        <end position="389"/>
    </location>
</feature>
<keyword evidence="7" id="KW-1185">Reference proteome</keyword>
<proteinExistence type="predicted"/>
<dbReference type="GO" id="GO:0005886">
    <property type="term" value="C:plasma membrane"/>
    <property type="evidence" value="ECO:0007669"/>
    <property type="project" value="TreeGrafter"/>
</dbReference>
<evidence type="ECO:0000259" key="4">
    <source>
        <dbReference type="PROSITE" id="PS50009"/>
    </source>
</evidence>
<dbReference type="SMART" id="SM00147">
    <property type="entry name" value="RasGEF"/>
    <property type="match status" value="1"/>
</dbReference>
<dbReference type="SUPFAM" id="SSF48366">
    <property type="entry name" value="Ras GEF"/>
    <property type="match status" value="1"/>
</dbReference>
<dbReference type="PROSITE" id="PS50212">
    <property type="entry name" value="RASGEF_NTER"/>
    <property type="match status" value="1"/>
</dbReference>
<dbReference type="PANTHER" id="PTHR23113">
    <property type="entry name" value="GUANINE NUCLEOTIDE EXCHANGE FACTOR"/>
    <property type="match status" value="1"/>
</dbReference>